<gene>
    <name evidence="6" type="ORF">SAMN05421854_10763</name>
</gene>
<dbReference type="STRING" id="112413.SAMN05421854_10763"/>
<evidence type="ECO:0000256" key="4">
    <source>
        <dbReference type="ARBA" id="ARBA00023098"/>
    </source>
</evidence>
<evidence type="ECO:0000256" key="5">
    <source>
        <dbReference type="ARBA" id="ARBA00023221"/>
    </source>
</evidence>
<evidence type="ECO:0000256" key="2">
    <source>
        <dbReference type="ARBA" id="ARBA00023002"/>
    </source>
</evidence>
<dbReference type="PRINTS" id="PR00080">
    <property type="entry name" value="SDRFAMILY"/>
</dbReference>
<reference evidence="6 7" key="1">
    <citation type="submission" date="2016-10" db="EMBL/GenBank/DDBJ databases">
        <authorList>
            <person name="de Groot N.N."/>
        </authorList>
    </citation>
    <scope>NUCLEOTIDE SEQUENCE [LARGE SCALE GENOMIC DNA]</scope>
    <source>
        <strain evidence="6 7">DSM 44637</strain>
    </source>
</reference>
<dbReference type="SUPFAM" id="SSF51735">
    <property type="entry name" value="NAD(P)-binding Rossmann-fold domains"/>
    <property type="match status" value="1"/>
</dbReference>
<accession>A0A1I5TE24</accession>
<dbReference type="PRINTS" id="PR00081">
    <property type="entry name" value="GDHRDH"/>
</dbReference>
<dbReference type="GO" id="GO:0008202">
    <property type="term" value="P:steroid metabolic process"/>
    <property type="evidence" value="ECO:0007669"/>
    <property type="project" value="UniProtKB-KW"/>
</dbReference>
<dbReference type="Pfam" id="PF13561">
    <property type="entry name" value="adh_short_C2"/>
    <property type="match status" value="1"/>
</dbReference>
<evidence type="ECO:0000256" key="3">
    <source>
        <dbReference type="ARBA" id="ARBA00023027"/>
    </source>
</evidence>
<comment type="similarity">
    <text evidence="1">Belongs to the short-chain dehydrogenases/reductases (SDR) family.</text>
</comment>
<dbReference type="PANTHER" id="PTHR43180">
    <property type="entry name" value="3-OXOACYL-(ACYL-CARRIER-PROTEIN) REDUCTASE (AFU_ORTHOLOGUE AFUA_6G11210)"/>
    <property type="match status" value="1"/>
</dbReference>
<keyword evidence="3" id="KW-0520">NAD</keyword>
<dbReference type="EMBL" id="FOWC01000007">
    <property type="protein sequence ID" value="SFP80947.1"/>
    <property type="molecule type" value="Genomic_DNA"/>
</dbReference>
<dbReference type="RefSeq" id="WP_208865338.1">
    <property type="nucleotide sequence ID" value="NZ_FOWC01000007.1"/>
</dbReference>
<dbReference type="NCBIfam" id="NF005559">
    <property type="entry name" value="PRK07231.1"/>
    <property type="match status" value="1"/>
</dbReference>
<organism evidence="6 7">
    <name type="scientific">Amycolatopsis rubida</name>
    <dbReference type="NCBI Taxonomy" id="112413"/>
    <lineage>
        <taxon>Bacteria</taxon>
        <taxon>Bacillati</taxon>
        <taxon>Actinomycetota</taxon>
        <taxon>Actinomycetes</taxon>
        <taxon>Pseudonocardiales</taxon>
        <taxon>Pseudonocardiaceae</taxon>
        <taxon>Amycolatopsis</taxon>
    </lineage>
</organism>
<name>A0A1I5TE24_9PSEU</name>
<sequence length="252" mass="26354">MSAIAGRSIIVTGGASGIGETATRLFAENDALVTIADISTEAGQALAEELSGKGYEVQFVTTDVTDETQVAAMVAAAESAYGRLDGAFNNAGVPNHGKKLADLTREEFDRVFAVNVTGPFLCMKHEVPAMLRAGGGSIVNTASVGSFVYIPLAAEYTAAKHALMGLTKAAAAEYGEHGIRVNAIGPSTARTPMYLEYLKLNPEYEKTVAATHALRRGSEPVEQAQAAMWLLSDAASFVTGVTVPVDGGYTLY</sequence>
<dbReference type="FunFam" id="3.40.50.720:FF:000084">
    <property type="entry name" value="Short-chain dehydrogenase reductase"/>
    <property type="match status" value="1"/>
</dbReference>
<dbReference type="GO" id="GO:0016491">
    <property type="term" value="F:oxidoreductase activity"/>
    <property type="evidence" value="ECO:0007669"/>
    <property type="project" value="UniProtKB-KW"/>
</dbReference>
<dbReference type="Proteomes" id="UP000199137">
    <property type="component" value="Unassembled WGS sequence"/>
</dbReference>
<evidence type="ECO:0000256" key="1">
    <source>
        <dbReference type="ARBA" id="ARBA00006484"/>
    </source>
</evidence>
<keyword evidence="2" id="KW-0560">Oxidoreductase</keyword>
<dbReference type="AlphaFoldDB" id="A0A1I5TE24"/>
<dbReference type="InterPro" id="IPR036291">
    <property type="entry name" value="NAD(P)-bd_dom_sf"/>
</dbReference>
<dbReference type="Gene3D" id="3.40.50.720">
    <property type="entry name" value="NAD(P)-binding Rossmann-like Domain"/>
    <property type="match status" value="1"/>
</dbReference>
<keyword evidence="5" id="KW-0753">Steroid metabolism</keyword>
<evidence type="ECO:0000313" key="7">
    <source>
        <dbReference type="Proteomes" id="UP000199137"/>
    </source>
</evidence>
<dbReference type="PANTHER" id="PTHR43180:SF28">
    <property type="entry name" value="NAD(P)-BINDING ROSSMANN-FOLD SUPERFAMILY PROTEIN"/>
    <property type="match status" value="1"/>
</dbReference>
<dbReference type="InterPro" id="IPR002347">
    <property type="entry name" value="SDR_fam"/>
</dbReference>
<dbReference type="CDD" id="cd05233">
    <property type="entry name" value="SDR_c"/>
    <property type="match status" value="1"/>
</dbReference>
<dbReference type="InterPro" id="IPR020904">
    <property type="entry name" value="Sc_DH/Rdtase_CS"/>
</dbReference>
<keyword evidence="4" id="KW-0443">Lipid metabolism</keyword>
<protein>
    <submittedName>
        <fullName evidence="6">2,5-dichloro-2,5-cyclohexadiene-1,4-diol dehydrogenase 1</fullName>
    </submittedName>
</protein>
<proteinExistence type="inferred from homology"/>
<evidence type="ECO:0000313" key="6">
    <source>
        <dbReference type="EMBL" id="SFP80947.1"/>
    </source>
</evidence>
<dbReference type="PROSITE" id="PS00061">
    <property type="entry name" value="ADH_SHORT"/>
    <property type="match status" value="1"/>
</dbReference>